<evidence type="ECO:0000259" key="2">
    <source>
        <dbReference type="Pfam" id="PF12697"/>
    </source>
</evidence>
<evidence type="ECO:0000313" key="4">
    <source>
        <dbReference type="Proteomes" id="UP000267251"/>
    </source>
</evidence>
<proteinExistence type="predicted"/>
<dbReference type="InterPro" id="IPR029058">
    <property type="entry name" value="AB_hydrolase_fold"/>
</dbReference>
<dbReference type="GO" id="GO:0016787">
    <property type="term" value="F:hydrolase activity"/>
    <property type="evidence" value="ECO:0007669"/>
    <property type="project" value="UniProtKB-KW"/>
</dbReference>
<reference evidence="4" key="1">
    <citation type="journal article" date="2018" name="Nat. Microbiol.">
        <title>Leveraging single-cell genomics to expand the fungal tree of life.</title>
        <authorList>
            <person name="Ahrendt S.R."/>
            <person name="Quandt C.A."/>
            <person name="Ciobanu D."/>
            <person name="Clum A."/>
            <person name="Salamov A."/>
            <person name="Andreopoulos B."/>
            <person name="Cheng J.F."/>
            <person name="Woyke T."/>
            <person name="Pelin A."/>
            <person name="Henrissat B."/>
            <person name="Reynolds N.K."/>
            <person name="Benny G.L."/>
            <person name="Smith M.E."/>
            <person name="James T.Y."/>
            <person name="Grigoriev I.V."/>
        </authorList>
    </citation>
    <scope>NUCLEOTIDE SEQUENCE [LARGE SCALE GENOMIC DNA]</scope>
</reference>
<dbReference type="PANTHER" id="PTHR43798:SF31">
    <property type="entry name" value="AB HYDROLASE SUPERFAMILY PROTEIN YCLE"/>
    <property type="match status" value="1"/>
</dbReference>
<dbReference type="InterPro" id="IPR050266">
    <property type="entry name" value="AB_hydrolase_sf"/>
</dbReference>
<organism evidence="3 4">
    <name type="scientific">Piptocephalis cylindrospora</name>
    <dbReference type="NCBI Taxonomy" id="1907219"/>
    <lineage>
        <taxon>Eukaryota</taxon>
        <taxon>Fungi</taxon>
        <taxon>Fungi incertae sedis</taxon>
        <taxon>Zoopagomycota</taxon>
        <taxon>Zoopagomycotina</taxon>
        <taxon>Zoopagomycetes</taxon>
        <taxon>Zoopagales</taxon>
        <taxon>Piptocephalidaceae</taxon>
        <taxon>Piptocephalis</taxon>
    </lineage>
</organism>
<dbReference type="OrthoDB" id="94039at2759"/>
<protein>
    <submittedName>
        <fullName evidence="3">Alpha/Beta hydrolase protein</fullName>
    </submittedName>
</protein>
<dbReference type="InterPro" id="IPR000073">
    <property type="entry name" value="AB_hydrolase_1"/>
</dbReference>
<name>A0A4P9Y5V8_9FUNG</name>
<keyword evidence="4" id="KW-1185">Reference proteome</keyword>
<dbReference type="Gene3D" id="3.40.50.1820">
    <property type="entry name" value="alpha/beta hydrolase"/>
    <property type="match status" value="1"/>
</dbReference>
<keyword evidence="1 3" id="KW-0378">Hydrolase</keyword>
<dbReference type="Proteomes" id="UP000267251">
    <property type="component" value="Unassembled WGS sequence"/>
</dbReference>
<dbReference type="GO" id="GO:0016020">
    <property type="term" value="C:membrane"/>
    <property type="evidence" value="ECO:0007669"/>
    <property type="project" value="TreeGrafter"/>
</dbReference>
<dbReference type="SUPFAM" id="SSF53474">
    <property type="entry name" value="alpha/beta-Hydrolases"/>
    <property type="match status" value="1"/>
</dbReference>
<evidence type="ECO:0000313" key="3">
    <source>
        <dbReference type="EMBL" id="RKP13200.1"/>
    </source>
</evidence>
<dbReference type="PANTHER" id="PTHR43798">
    <property type="entry name" value="MONOACYLGLYCEROL LIPASE"/>
    <property type="match status" value="1"/>
</dbReference>
<evidence type="ECO:0000256" key="1">
    <source>
        <dbReference type="ARBA" id="ARBA00022801"/>
    </source>
</evidence>
<accession>A0A4P9Y5V8</accession>
<feature type="domain" description="AB hydrolase-1" evidence="2">
    <location>
        <begin position="40"/>
        <end position="292"/>
    </location>
</feature>
<dbReference type="EMBL" id="KZ988083">
    <property type="protein sequence ID" value="RKP13200.1"/>
    <property type="molecule type" value="Genomic_DNA"/>
</dbReference>
<gene>
    <name evidence="3" type="ORF">BJ684DRAFT_20293</name>
</gene>
<sequence length="324" mass="36377">MEKYWSTITKIIPSATPGLSLSTSLHQTIGPTNPQEGPTLLFAHGLGSCKEMWCPILIRMAKLGFRGTCITYDIRTHGESAIINAEAVKQCQYKFRCSDNTADVSAVIRGWNVRKPLIGVGHSIGGCSILMNEVERPYTFRAIIGFEIVSWCESVAHMKADELQTIMTLKTSRKRGQWASREEAADFMRKNQHYMHWDPEALHNFLQYAVHDSPGGKGVALKCPPEIEADGFRGNDITSELAENLYRIRVPVFYVCSPKSPLIPKVMVEENVRRTKGSQRLFVPGTGHSIPYEKLDMTAWEIVRTARLHHPDAVDECTFAQAKL</sequence>
<dbReference type="Pfam" id="PF12697">
    <property type="entry name" value="Abhydrolase_6"/>
    <property type="match status" value="1"/>
</dbReference>
<dbReference type="AlphaFoldDB" id="A0A4P9Y5V8"/>